<dbReference type="InterPro" id="IPR006909">
    <property type="entry name" value="Rad21/Rec8_C_eu"/>
</dbReference>
<evidence type="ECO:0000313" key="11">
    <source>
        <dbReference type="Proteomes" id="UP001632038"/>
    </source>
</evidence>
<organism evidence="10 11">
    <name type="scientific">Castilleja foliolosa</name>
    <dbReference type="NCBI Taxonomy" id="1961234"/>
    <lineage>
        <taxon>Eukaryota</taxon>
        <taxon>Viridiplantae</taxon>
        <taxon>Streptophyta</taxon>
        <taxon>Embryophyta</taxon>
        <taxon>Tracheophyta</taxon>
        <taxon>Spermatophyta</taxon>
        <taxon>Magnoliopsida</taxon>
        <taxon>eudicotyledons</taxon>
        <taxon>Gunneridae</taxon>
        <taxon>Pentapetalae</taxon>
        <taxon>asterids</taxon>
        <taxon>lamiids</taxon>
        <taxon>Lamiales</taxon>
        <taxon>Orobanchaceae</taxon>
        <taxon>Pedicularideae</taxon>
        <taxon>Castillejinae</taxon>
        <taxon>Castilleja</taxon>
    </lineage>
</organism>
<keyword evidence="3" id="KW-0498">Mitosis</keyword>
<feature type="region of interest" description="Disordered" evidence="7">
    <location>
        <begin position="237"/>
        <end position="263"/>
    </location>
</feature>
<feature type="compositionally biased region" description="Polar residues" evidence="7">
    <location>
        <begin position="237"/>
        <end position="257"/>
    </location>
</feature>
<dbReference type="Proteomes" id="UP001632038">
    <property type="component" value="Unassembled WGS sequence"/>
</dbReference>
<evidence type="ECO:0000256" key="2">
    <source>
        <dbReference type="ARBA" id="ARBA00009870"/>
    </source>
</evidence>
<dbReference type="FunFam" id="1.10.10.580:FF:000002">
    <property type="entry name" value="Sister chromatid cohesion 1 protein 4"/>
    <property type="match status" value="1"/>
</dbReference>
<dbReference type="InterPro" id="IPR023093">
    <property type="entry name" value="ScpA-like_C"/>
</dbReference>
<evidence type="ECO:0000256" key="7">
    <source>
        <dbReference type="SAM" id="MobiDB-lite"/>
    </source>
</evidence>
<sequence>MFYSHLLLSKKGVLGIVWMAAHCLKKLKKEQLQHTNISSSVDKILDDEVNVVTHRILAFLLLGVVRIYSKKVEYLFQDSQEVLNKLNGLKTAKSKRAGSGVGVSTTHYYSITLPKRFELDTFDLELLEDHDLVGGNLRSHQQNILTDERGKASSTAGLLRKEKMRFSGAYSSDYTPLRDVLSSHHIDMDSFVGSSSSNRNISLSGLESLCGSIFSLEDRLDPIVLDEAEKVQMNGNLHNEDMSTNSQEPTNIVSQSHGKNDSAPSLEALRGTAFSLDDHLDPMMLDEVEQEQLNDNRQSSIDMGSKFCEPIQDEEFVSVANSSPQGNDSVASLGALHKCSFPFQHSPGLKLSDEPPDEMCQVEEEHVGPEKLKSPEVATPECVKCQRPEILLSVVSKDSKLPEVLNVRTPSTKEHVKLFKKKRKILLDSTTMVSNKEFKIWLNDPSDLKRERKDIPHTLLHAWRAHKFAHAPQSFYEPSVPVISVDLDDLERKKINVAVIKESLEYSSGQENVVKSPVVVTHVDDCEEISDMGSPDRSPIAPGTPVTHSTHEAFGAVADSDNLEPEPASSFESVEKCPSSSQVLEPDFEFDEETNSPKGDNHGVDSARTRMIGNYLGKMFSDRKEQKKEQVLNLSQLVAGKTKKESARFFYEILVLKTQDRVDVDQENAYDDIFLREPK</sequence>
<name>A0ABD3CGW2_9LAMI</name>
<dbReference type="PANTHER" id="PTHR12585">
    <property type="entry name" value="SCC1 / RAD21 FAMILY MEMBER"/>
    <property type="match status" value="1"/>
</dbReference>
<dbReference type="EMBL" id="JAVIJP010000034">
    <property type="protein sequence ID" value="KAL3629106.1"/>
    <property type="molecule type" value="Genomic_DNA"/>
</dbReference>
<comment type="similarity">
    <text evidence="2">Belongs to the rad21 family.</text>
</comment>
<dbReference type="CDD" id="cd21793">
    <property type="entry name" value="Rad21_Rec8_M_AtSYN1-like"/>
    <property type="match status" value="1"/>
</dbReference>
<comment type="caution">
    <text evidence="10">The sequence shown here is derived from an EMBL/GenBank/DDBJ whole genome shotgun (WGS) entry which is preliminary data.</text>
</comment>
<dbReference type="Pfam" id="PF04825">
    <property type="entry name" value="Rad21_Rec8_N"/>
    <property type="match status" value="1"/>
</dbReference>
<proteinExistence type="inferred from homology"/>
<dbReference type="AlphaFoldDB" id="A0ABD3CGW2"/>
<keyword evidence="11" id="KW-1185">Reference proteome</keyword>
<evidence type="ECO:0000259" key="9">
    <source>
        <dbReference type="Pfam" id="PF04825"/>
    </source>
</evidence>
<dbReference type="InterPro" id="IPR039781">
    <property type="entry name" value="Rad21/Rec8-like"/>
</dbReference>
<evidence type="ECO:0000259" key="8">
    <source>
        <dbReference type="Pfam" id="PF04824"/>
    </source>
</evidence>
<feature type="domain" description="Rad21/Rec8-like protein C-terminal eukaryotic" evidence="8">
    <location>
        <begin position="629"/>
        <end position="676"/>
    </location>
</feature>
<keyword evidence="3" id="KW-0131">Cell cycle</keyword>
<gene>
    <name evidence="10" type="ORF">CASFOL_026328</name>
</gene>
<dbReference type="InterPro" id="IPR036390">
    <property type="entry name" value="WH_DNA-bd_sf"/>
</dbReference>
<keyword evidence="3" id="KW-0132">Cell division</keyword>
<accession>A0ABD3CGW2</accession>
<evidence type="ECO:0000256" key="6">
    <source>
        <dbReference type="ARBA" id="ARBA00064543"/>
    </source>
</evidence>
<protein>
    <recommendedName>
        <fullName evidence="12">Sister chromatid cohesion 1 protein 2</fullName>
    </recommendedName>
</protein>
<feature type="domain" description="Rad21/Rec8-like protein N-terminal" evidence="9">
    <location>
        <begin position="1"/>
        <end position="89"/>
    </location>
</feature>
<evidence type="ECO:0000256" key="3">
    <source>
        <dbReference type="ARBA" id="ARBA00022776"/>
    </source>
</evidence>
<evidence type="ECO:0000256" key="5">
    <source>
        <dbReference type="ARBA" id="ARBA00023242"/>
    </source>
</evidence>
<dbReference type="Pfam" id="PF04824">
    <property type="entry name" value="Rad21_Rec8"/>
    <property type="match status" value="1"/>
</dbReference>
<keyword evidence="5" id="KW-0539">Nucleus</keyword>
<evidence type="ECO:0000256" key="1">
    <source>
        <dbReference type="ARBA" id="ARBA00004123"/>
    </source>
</evidence>
<dbReference type="SUPFAM" id="SSF46785">
    <property type="entry name" value="Winged helix' DNA-binding domain"/>
    <property type="match status" value="1"/>
</dbReference>
<evidence type="ECO:0008006" key="12">
    <source>
        <dbReference type="Google" id="ProtNLM"/>
    </source>
</evidence>
<dbReference type="GO" id="GO:0007059">
    <property type="term" value="P:chromosome segregation"/>
    <property type="evidence" value="ECO:0007669"/>
    <property type="project" value="UniProtKB-KW"/>
</dbReference>
<comment type="subunit">
    <text evidence="6">Component of the cohesin complex.</text>
</comment>
<reference evidence="11" key="1">
    <citation type="journal article" date="2024" name="IScience">
        <title>Strigolactones Initiate the Formation of Haustorium-like Structures in Castilleja.</title>
        <authorList>
            <person name="Buerger M."/>
            <person name="Peterson D."/>
            <person name="Chory J."/>
        </authorList>
    </citation>
    <scope>NUCLEOTIDE SEQUENCE [LARGE SCALE GENOMIC DNA]</scope>
</reference>
<dbReference type="GO" id="GO:0005634">
    <property type="term" value="C:nucleus"/>
    <property type="evidence" value="ECO:0007669"/>
    <property type="project" value="UniProtKB-SubCell"/>
</dbReference>
<dbReference type="PANTHER" id="PTHR12585:SF73">
    <property type="entry name" value="SISTER CHROMATID COHESION 1 PROTEIN 2"/>
    <property type="match status" value="1"/>
</dbReference>
<dbReference type="InterPro" id="IPR006910">
    <property type="entry name" value="Rad21_Rec8_N"/>
</dbReference>
<evidence type="ECO:0000256" key="4">
    <source>
        <dbReference type="ARBA" id="ARBA00022829"/>
    </source>
</evidence>
<keyword evidence="4" id="KW-0159">Chromosome partition</keyword>
<comment type="subcellular location">
    <subcellularLocation>
        <location evidence="1">Nucleus</location>
    </subcellularLocation>
</comment>
<evidence type="ECO:0000313" key="10">
    <source>
        <dbReference type="EMBL" id="KAL3629106.1"/>
    </source>
</evidence>
<dbReference type="Gene3D" id="1.10.10.580">
    <property type="entry name" value="Structural maintenance of chromosome 1. Chain E"/>
    <property type="match status" value="1"/>
</dbReference>